<evidence type="ECO:0000313" key="2">
    <source>
        <dbReference type="EMBL" id="MBD2863987.1"/>
    </source>
</evidence>
<dbReference type="EMBL" id="JACXJA010000026">
    <property type="protein sequence ID" value="MBD2863987.1"/>
    <property type="molecule type" value="Genomic_DNA"/>
</dbReference>
<keyword evidence="3" id="KW-1185">Reference proteome</keyword>
<feature type="domain" description="VOC" evidence="1">
    <location>
        <begin position="219"/>
        <end position="339"/>
    </location>
</feature>
<dbReference type="AlphaFoldDB" id="A0A927H1B1"/>
<gene>
    <name evidence="2" type="ORF">IDH45_18525</name>
</gene>
<dbReference type="SUPFAM" id="SSF54593">
    <property type="entry name" value="Glyoxalase/Bleomycin resistance protein/Dihydroxybiphenyl dioxygenase"/>
    <property type="match status" value="2"/>
</dbReference>
<dbReference type="RefSeq" id="WP_190929618.1">
    <property type="nucleotide sequence ID" value="NZ_JACXJA010000026.1"/>
</dbReference>
<evidence type="ECO:0000313" key="3">
    <source>
        <dbReference type="Proteomes" id="UP000639396"/>
    </source>
</evidence>
<accession>A0A927H1B1</accession>
<reference evidence="2" key="1">
    <citation type="submission" date="2020-09" db="EMBL/GenBank/DDBJ databases">
        <title>A novel bacterium of genus Paenibacillus, isolated from South China Sea.</title>
        <authorList>
            <person name="Huang H."/>
            <person name="Mo K."/>
            <person name="Hu Y."/>
        </authorList>
    </citation>
    <scope>NUCLEOTIDE SEQUENCE</scope>
    <source>
        <strain evidence="2">IB182363</strain>
    </source>
</reference>
<dbReference type="Pfam" id="PF00903">
    <property type="entry name" value="Glyoxalase"/>
    <property type="match status" value="1"/>
</dbReference>
<name>A0A927H1B1_9BACL</name>
<dbReference type="InterPro" id="IPR029068">
    <property type="entry name" value="Glyas_Bleomycin-R_OHBP_Dase"/>
</dbReference>
<proteinExistence type="predicted"/>
<dbReference type="InterPro" id="IPR004360">
    <property type="entry name" value="Glyas_Fos-R_dOase_dom"/>
</dbReference>
<dbReference type="Proteomes" id="UP000639396">
    <property type="component" value="Unassembled WGS sequence"/>
</dbReference>
<evidence type="ECO:0000259" key="1">
    <source>
        <dbReference type="PROSITE" id="PS51819"/>
    </source>
</evidence>
<sequence>MSQVTKEQSDVEERMVGGYKPTSIPSALKVVSGQTNQLEVVIMSEQNASNNTDVPVITENSNIERGQFLLTFPVRMVLDVQKSQAWYRDVFDCDDISGYGHAARKGMGLILKKAVSEKDIRPNAVSKKRSAYPTEWDSPDYSWDSLIYVDWSNLEFIVEKVREKGGTIAVEPFEYSHGTRIFKRAHILDLDGYNMVLSARKEKSDEQKATPEKQEFTFKKTIQVRLVSDLKKSLEWYRNILGCDEVNEEGYVRRGEMEVILQEAVSPDEVHPNAVPADNEQWDTFVHVAWEDVWRITEEVREKGGNIGVEPFVITADRWDFSNAHILDPDGYNIILGGMRDKH</sequence>
<dbReference type="Gene3D" id="3.10.180.10">
    <property type="entry name" value="2,3-Dihydroxybiphenyl 1,2-Dioxygenase, domain 1"/>
    <property type="match status" value="2"/>
</dbReference>
<comment type="caution">
    <text evidence="2">The sequence shown here is derived from an EMBL/GenBank/DDBJ whole genome shotgun (WGS) entry which is preliminary data.</text>
</comment>
<dbReference type="InterPro" id="IPR037523">
    <property type="entry name" value="VOC_core"/>
</dbReference>
<protein>
    <submittedName>
        <fullName evidence="2">VOC family protein</fullName>
    </submittedName>
</protein>
<dbReference type="PROSITE" id="PS51819">
    <property type="entry name" value="VOC"/>
    <property type="match status" value="1"/>
</dbReference>
<dbReference type="CDD" id="cd06587">
    <property type="entry name" value="VOC"/>
    <property type="match status" value="1"/>
</dbReference>
<organism evidence="2 3">
    <name type="scientific">Paenibacillus oceani</name>
    <dbReference type="NCBI Taxonomy" id="2772510"/>
    <lineage>
        <taxon>Bacteria</taxon>
        <taxon>Bacillati</taxon>
        <taxon>Bacillota</taxon>
        <taxon>Bacilli</taxon>
        <taxon>Bacillales</taxon>
        <taxon>Paenibacillaceae</taxon>
        <taxon>Paenibacillus</taxon>
    </lineage>
</organism>